<dbReference type="Pfam" id="PF07460">
    <property type="entry name" value="NUMOD3"/>
    <property type="match status" value="2"/>
</dbReference>
<feature type="domain" description="Nuclease associated modular" evidence="2">
    <location>
        <begin position="38"/>
        <end position="54"/>
    </location>
</feature>
<dbReference type="InterPro" id="IPR003611">
    <property type="entry name" value="NUMOD3"/>
</dbReference>
<evidence type="ECO:0000256" key="1">
    <source>
        <dbReference type="SAM" id="MobiDB-lite"/>
    </source>
</evidence>
<accession>A0A8S5QEL9</accession>
<dbReference type="EMBL" id="BK015639">
    <property type="protein sequence ID" value="DAE17323.1"/>
    <property type="molecule type" value="Genomic_DNA"/>
</dbReference>
<dbReference type="SMART" id="SM00496">
    <property type="entry name" value="IENR2"/>
    <property type="match status" value="3"/>
</dbReference>
<dbReference type="SUPFAM" id="SSF64496">
    <property type="entry name" value="DNA-binding domain of intron-encoded endonucleases"/>
    <property type="match status" value="2"/>
</dbReference>
<proteinExistence type="predicted"/>
<protein>
    <submittedName>
        <fullName evidence="3">GIY-YIG nuclease superfamily protein</fullName>
    </submittedName>
</protein>
<feature type="domain" description="Nuclease associated modular" evidence="2">
    <location>
        <begin position="55"/>
        <end position="71"/>
    </location>
</feature>
<sequence length="200" mass="23444">MTDGGEGTVGVRMYGKENPMFGLTHSDKTKELIRQKAIGRNVSEETRQKLSKTSKGRKHSEQFKQKMSERQYKTILCDGKIFKGIESCAEYYNINPRTMKGWLNKTNKMPISFYLKSLHYEDVDLSEYFIKKFYFCNNIIFDTIYQISDYCDIPYTTIQNMLLGLIQENELFKKYNIHVGSKEELDELISKDIQIILYSS</sequence>
<name>A0A8S5QEL9_9CAUD</name>
<dbReference type="GO" id="GO:0003677">
    <property type="term" value="F:DNA binding"/>
    <property type="evidence" value="ECO:0007669"/>
    <property type="project" value="InterPro"/>
</dbReference>
<feature type="domain" description="Nuclease associated modular" evidence="2">
    <location>
        <begin position="21"/>
        <end position="37"/>
    </location>
</feature>
<evidence type="ECO:0000259" key="2">
    <source>
        <dbReference type="SMART" id="SM00496"/>
    </source>
</evidence>
<reference evidence="3" key="1">
    <citation type="journal article" date="2021" name="Proc. Natl. Acad. Sci. U.S.A.">
        <title>A Catalog of Tens of Thousands of Viruses from Human Metagenomes Reveals Hidden Associations with Chronic Diseases.</title>
        <authorList>
            <person name="Tisza M.J."/>
            <person name="Buck C.B."/>
        </authorList>
    </citation>
    <scope>NUCLEOTIDE SEQUENCE</scope>
    <source>
        <strain evidence="3">Ctr2f5</strain>
    </source>
</reference>
<feature type="compositionally biased region" description="Basic residues" evidence="1">
    <location>
        <begin position="49"/>
        <end position="58"/>
    </location>
</feature>
<feature type="region of interest" description="Disordered" evidence="1">
    <location>
        <begin position="42"/>
        <end position="63"/>
    </location>
</feature>
<evidence type="ECO:0000313" key="3">
    <source>
        <dbReference type="EMBL" id="DAE17323.1"/>
    </source>
</evidence>
<organism evidence="3">
    <name type="scientific">Siphoviridae sp. ctr2f5</name>
    <dbReference type="NCBI Taxonomy" id="2825684"/>
    <lineage>
        <taxon>Viruses</taxon>
        <taxon>Duplodnaviria</taxon>
        <taxon>Heunggongvirae</taxon>
        <taxon>Uroviricota</taxon>
        <taxon>Caudoviricetes</taxon>
    </lineage>
</organism>